<dbReference type="SUPFAM" id="SSF54637">
    <property type="entry name" value="Thioesterase/thiol ester dehydrase-isomerase"/>
    <property type="match status" value="1"/>
</dbReference>
<evidence type="ECO:0000313" key="4">
    <source>
        <dbReference type="Proteomes" id="UP000002027"/>
    </source>
</evidence>
<evidence type="ECO:0000259" key="2">
    <source>
        <dbReference type="Pfam" id="PF22636"/>
    </source>
</evidence>
<accession>D1C846</accession>
<dbReference type="OrthoDB" id="6902891at2"/>
<feature type="active site" evidence="1">
    <location>
        <position position="70"/>
    </location>
</feature>
<gene>
    <name evidence="3" type="ordered locus">Sthe_2574</name>
</gene>
<keyword evidence="4" id="KW-1185">Reference proteome</keyword>
<dbReference type="KEGG" id="sti:Sthe_2574"/>
<feature type="active site" evidence="1">
    <location>
        <position position="36"/>
    </location>
</feature>
<dbReference type="STRING" id="479434.Sthe_2574"/>
<name>D1C846_SPHTD</name>
<organism evidence="3 4">
    <name type="scientific">Sphaerobacter thermophilus (strain ATCC 49802 / DSM 20745 / KCCM 41009 / NCIMB 13125 / S 6022)</name>
    <dbReference type="NCBI Taxonomy" id="479434"/>
    <lineage>
        <taxon>Bacteria</taxon>
        <taxon>Pseudomonadati</taxon>
        <taxon>Thermomicrobiota</taxon>
        <taxon>Thermomicrobia</taxon>
        <taxon>Sphaerobacterales</taxon>
        <taxon>Sphaerobacterineae</taxon>
        <taxon>Sphaerobacteraceae</taxon>
        <taxon>Sphaerobacter</taxon>
    </lineage>
</organism>
<reference evidence="4" key="1">
    <citation type="submission" date="2009-11" db="EMBL/GenBank/DDBJ databases">
        <title>The complete chromosome 2 of Sphaerobacter thermophilus DSM 20745.</title>
        <authorList>
            <person name="Lucas S."/>
            <person name="Copeland A."/>
            <person name="Lapidus A."/>
            <person name="Glavina del Rio T."/>
            <person name="Dalin E."/>
            <person name="Tice H."/>
            <person name="Bruce D."/>
            <person name="Goodwin L."/>
            <person name="Pitluck S."/>
            <person name="Kyrpides N."/>
            <person name="Mavromatis K."/>
            <person name="Ivanova N."/>
            <person name="Mikhailova N."/>
            <person name="LaButti K.M."/>
            <person name="Clum A."/>
            <person name="Sun H.I."/>
            <person name="Brettin T."/>
            <person name="Detter J.C."/>
            <person name="Han C."/>
            <person name="Larimer F."/>
            <person name="Land M."/>
            <person name="Hauser L."/>
            <person name="Markowitz V."/>
            <person name="Cheng J.F."/>
            <person name="Hugenholtz P."/>
            <person name="Woyke T."/>
            <person name="Wu D."/>
            <person name="Steenblock K."/>
            <person name="Schneider S."/>
            <person name="Pukall R."/>
            <person name="Goeker M."/>
            <person name="Klenk H.P."/>
            <person name="Eisen J.A."/>
        </authorList>
    </citation>
    <scope>NUCLEOTIDE SEQUENCE [LARGE SCALE GENOMIC DNA]</scope>
    <source>
        <strain evidence="4">ATCC 49802 / DSM 20745 / S 6022</strain>
    </source>
</reference>
<proteinExistence type="predicted"/>
<dbReference type="AlphaFoldDB" id="D1C846"/>
<evidence type="ECO:0000313" key="3">
    <source>
        <dbReference type="EMBL" id="ACZ39989.1"/>
    </source>
</evidence>
<reference evidence="3 4" key="2">
    <citation type="journal article" date="2010" name="Stand. Genomic Sci.">
        <title>Complete genome sequence of Desulfohalobium retbaense type strain (HR(100)).</title>
        <authorList>
            <person name="Spring S."/>
            <person name="Nolan M."/>
            <person name="Lapidus A."/>
            <person name="Glavina Del Rio T."/>
            <person name="Copeland A."/>
            <person name="Tice H."/>
            <person name="Cheng J.F."/>
            <person name="Lucas S."/>
            <person name="Land M."/>
            <person name="Chen F."/>
            <person name="Bruce D."/>
            <person name="Goodwin L."/>
            <person name="Pitluck S."/>
            <person name="Ivanova N."/>
            <person name="Mavromatis K."/>
            <person name="Mikhailova N."/>
            <person name="Pati A."/>
            <person name="Chen A."/>
            <person name="Palaniappan K."/>
            <person name="Hauser L."/>
            <person name="Chang Y.J."/>
            <person name="Jeffries C.D."/>
            <person name="Munk C."/>
            <person name="Kiss H."/>
            <person name="Chain P."/>
            <person name="Han C."/>
            <person name="Brettin T."/>
            <person name="Detter J.C."/>
            <person name="Schuler E."/>
            <person name="Goker M."/>
            <person name="Rohde M."/>
            <person name="Bristow J."/>
            <person name="Eisen J.A."/>
            <person name="Markowitz V."/>
            <person name="Hugenholtz P."/>
            <person name="Kyrpides N.C."/>
            <person name="Klenk H.P."/>
        </authorList>
    </citation>
    <scope>NUCLEOTIDE SEQUENCE [LARGE SCALE GENOMIC DNA]</scope>
    <source>
        <strain evidence="4">ATCC 49802 / DSM 20745 / S 6022</strain>
    </source>
</reference>
<dbReference type="HOGENOM" id="CLU_119426_0_0_0"/>
<feature type="domain" description="Fluoroacetyl-CoA-specific thioesterase-like" evidence="2">
    <location>
        <begin position="16"/>
        <end position="120"/>
    </location>
</feature>
<protein>
    <submittedName>
        <fullName evidence="3">Thioesterase-like protein</fullName>
    </submittedName>
</protein>
<dbReference type="InterPro" id="IPR029069">
    <property type="entry name" value="HotDog_dom_sf"/>
</dbReference>
<dbReference type="Pfam" id="PF22636">
    <property type="entry name" value="FlK"/>
    <property type="match status" value="1"/>
</dbReference>
<dbReference type="PANTHER" id="PTHR36934">
    <property type="entry name" value="BLR0278 PROTEIN"/>
    <property type="match status" value="1"/>
</dbReference>
<sequence>MRTIPIGHAATFTFVVTPEMTVDFEELGRVHPVYATYWMAKHMELVGRKILIPFLEPGEEGIGAAVSVRHLAPALPGERLTVEGVHDRTEGNRLYVRCRVVNQWGEVIGEGETTQVVLPAAEIEARFARQRGRLDATREEMRA</sequence>
<dbReference type="InterPro" id="IPR025540">
    <property type="entry name" value="FlK"/>
</dbReference>
<dbReference type="Proteomes" id="UP000002027">
    <property type="component" value="Chromosome 2"/>
</dbReference>
<dbReference type="PIRSF" id="PIRSF014972">
    <property type="entry name" value="FlK"/>
    <property type="match status" value="1"/>
</dbReference>
<dbReference type="InParanoid" id="D1C846"/>
<evidence type="ECO:0000256" key="1">
    <source>
        <dbReference type="PIRSR" id="PIRSR014972-1"/>
    </source>
</evidence>
<dbReference type="InterPro" id="IPR054485">
    <property type="entry name" value="FlK-like_dom"/>
</dbReference>
<dbReference type="EMBL" id="CP001824">
    <property type="protein sequence ID" value="ACZ39989.1"/>
    <property type="molecule type" value="Genomic_DNA"/>
</dbReference>
<dbReference type="RefSeq" id="WP_012873028.1">
    <property type="nucleotide sequence ID" value="NC_013524.1"/>
</dbReference>
<dbReference type="Gene3D" id="3.10.129.10">
    <property type="entry name" value="Hotdog Thioesterase"/>
    <property type="match status" value="1"/>
</dbReference>
<feature type="active site" evidence="1">
    <location>
        <position position="44"/>
    </location>
</feature>
<dbReference type="PANTHER" id="PTHR36934:SF1">
    <property type="entry name" value="THIOESTERASE DOMAIN-CONTAINING PROTEIN"/>
    <property type="match status" value="1"/>
</dbReference>
<dbReference type="eggNOG" id="COG5496">
    <property type="taxonomic scope" value="Bacteria"/>
</dbReference>